<dbReference type="EMBL" id="CP036339">
    <property type="protein sequence ID" value="QDT74107.1"/>
    <property type="molecule type" value="Genomic_DNA"/>
</dbReference>
<evidence type="ECO:0000313" key="2">
    <source>
        <dbReference type="Proteomes" id="UP000317909"/>
    </source>
</evidence>
<dbReference type="InterPro" id="IPR002591">
    <property type="entry name" value="Phosphodiest/P_Trfase"/>
</dbReference>
<proteinExistence type="predicted"/>
<dbReference type="PANTHER" id="PTHR10151:SF120">
    <property type="entry name" value="BIS(5'-ADENOSYL)-TRIPHOSPHATASE"/>
    <property type="match status" value="1"/>
</dbReference>
<name>A0A517U0E8_9BACT</name>
<evidence type="ECO:0000313" key="1">
    <source>
        <dbReference type="EMBL" id="QDT74107.1"/>
    </source>
</evidence>
<reference evidence="1 2" key="1">
    <citation type="submission" date="2019-02" db="EMBL/GenBank/DDBJ databases">
        <title>Deep-cultivation of Planctomycetes and their phenomic and genomic characterization uncovers novel biology.</title>
        <authorList>
            <person name="Wiegand S."/>
            <person name="Jogler M."/>
            <person name="Boedeker C."/>
            <person name="Pinto D."/>
            <person name="Vollmers J."/>
            <person name="Rivas-Marin E."/>
            <person name="Kohn T."/>
            <person name="Peeters S.H."/>
            <person name="Heuer A."/>
            <person name="Rast P."/>
            <person name="Oberbeckmann S."/>
            <person name="Bunk B."/>
            <person name="Jeske O."/>
            <person name="Meyerdierks A."/>
            <person name="Storesund J.E."/>
            <person name="Kallscheuer N."/>
            <person name="Luecker S."/>
            <person name="Lage O.M."/>
            <person name="Pohl T."/>
            <person name="Merkel B.J."/>
            <person name="Hornburger P."/>
            <person name="Mueller R.-W."/>
            <person name="Bruemmer F."/>
            <person name="Labrenz M."/>
            <person name="Spormann A.M."/>
            <person name="Op den Camp H."/>
            <person name="Overmann J."/>
            <person name="Amann R."/>
            <person name="Jetten M.S.M."/>
            <person name="Mascher T."/>
            <person name="Medema M.H."/>
            <person name="Devos D.P."/>
            <person name="Kaster A.-K."/>
            <person name="Ovreas L."/>
            <person name="Rohde M."/>
            <person name="Galperin M.Y."/>
            <person name="Jogler C."/>
        </authorList>
    </citation>
    <scope>NUCLEOTIDE SEQUENCE [LARGE SCALE GENOMIC DNA]</scope>
    <source>
        <strain evidence="1 2">I41</strain>
    </source>
</reference>
<dbReference type="PANTHER" id="PTHR10151">
    <property type="entry name" value="ECTONUCLEOTIDE PYROPHOSPHATASE/PHOSPHODIESTERASE"/>
    <property type="match status" value="1"/>
</dbReference>
<dbReference type="Gene3D" id="3.40.720.10">
    <property type="entry name" value="Alkaline Phosphatase, subunit A"/>
    <property type="match status" value="2"/>
</dbReference>
<protein>
    <submittedName>
        <fullName evidence="1">Type I phosphodiesterase / nucleotide pyrophosphatase</fullName>
    </submittedName>
</protein>
<keyword evidence="2" id="KW-1185">Reference proteome</keyword>
<accession>A0A517U0E8</accession>
<dbReference type="OrthoDB" id="228738at2"/>
<dbReference type="GO" id="GO:0016787">
    <property type="term" value="F:hydrolase activity"/>
    <property type="evidence" value="ECO:0007669"/>
    <property type="project" value="UniProtKB-ARBA"/>
</dbReference>
<dbReference type="InterPro" id="IPR017850">
    <property type="entry name" value="Alkaline_phosphatase_core_sf"/>
</dbReference>
<dbReference type="Pfam" id="PF01663">
    <property type="entry name" value="Phosphodiest"/>
    <property type="match status" value="1"/>
</dbReference>
<gene>
    <name evidence="1" type="ORF">I41_33020</name>
</gene>
<dbReference type="KEGG" id="llh:I41_33020"/>
<dbReference type="AlphaFoldDB" id="A0A517U0E8"/>
<dbReference type="SUPFAM" id="SSF53649">
    <property type="entry name" value="Alkaline phosphatase-like"/>
    <property type="match status" value="2"/>
</dbReference>
<organism evidence="1 2">
    <name type="scientific">Lacipirellula limnantheis</name>
    <dbReference type="NCBI Taxonomy" id="2528024"/>
    <lineage>
        <taxon>Bacteria</taxon>
        <taxon>Pseudomonadati</taxon>
        <taxon>Planctomycetota</taxon>
        <taxon>Planctomycetia</taxon>
        <taxon>Pirellulales</taxon>
        <taxon>Lacipirellulaceae</taxon>
        <taxon>Lacipirellula</taxon>
    </lineage>
</organism>
<dbReference type="Proteomes" id="UP000317909">
    <property type="component" value="Chromosome"/>
</dbReference>
<sequence>MGRVFIVGWDGATFDLIEPWIAEGKLPNIAEVWNGGSHGELQSTLPPMTFPAWTSFMTGKNPGKHGIYDFTRQRPGTYDLEFVNGGQRKAPTFWKLLSDAGKRVISISVPCTFPPEPINGVMLSGFDAAGLGGSSSKLDARGMYPREVYDELERELDGHPIGSFPIQEINQGRAEAAVQKILDVIGRKAATAKYLMQSREWDCAMILFGESDGAGHHFWKYCDHRSPQFTPAPASMRDSILRVYQELDRQLGELKQLLPYDTTLLMMSDHGFGGVSNTVIYPNCWLREQNVLQFRGGFSKWVSRRLDALKLFAVAALPNSVQKFLSRFARTQLGGIEAKVRYGIIDWSETQAYFEENPYYPALRINLKGRQPQGTVEPGEEYEELRSELIRRLEEWRHPATGERIVEKAYRREEVYDGGSLDEAPDIVVKWATHEEYTYAFRVSSKSQSLHWMEELDPRREDNMAFFSGKSGSHRDNGIFLAEGPEVIAGKAISGARIIDMAPTILHLLGVPTPADMDGRALIEVLEGEAASPLEIGAAAGVVAEPDEAGTYTEEDKVVINERLRALGYID</sequence>
<dbReference type="RefSeq" id="WP_145433897.1">
    <property type="nucleotide sequence ID" value="NZ_CP036339.1"/>
</dbReference>